<dbReference type="Proteomes" id="UP000036681">
    <property type="component" value="Unplaced"/>
</dbReference>
<reference evidence="3" key="1">
    <citation type="submission" date="2017-02" db="UniProtKB">
        <authorList>
            <consortium name="WormBaseParasite"/>
        </authorList>
    </citation>
    <scope>IDENTIFICATION</scope>
</reference>
<feature type="region of interest" description="Disordered" evidence="1">
    <location>
        <begin position="29"/>
        <end position="66"/>
    </location>
</feature>
<evidence type="ECO:0000256" key="1">
    <source>
        <dbReference type="SAM" id="MobiDB-lite"/>
    </source>
</evidence>
<evidence type="ECO:0000313" key="3">
    <source>
        <dbReference type="WBParaSite" id="ALUE_0001839001-mRNA-1"/>
    </source>
</evidence>
<feature type="compositionally biased region" description="Polar residues" evidence="1">
    <location>
        <begin position="54"/>
        <end position="66"/>
    </location>
</feature>
<protein>
    <submittedName>
        <fullName evidence="3">Uncharacterized protein</fullName>
    </submittedName>
</protein>
<name>A0A0M3IIK8_ASCLU</name>
<proteinExistence type="predicted"/>
<keyword evidence="2" id="KW-1185">Reference proteome</keyword>
<accession>A0A0M3IIK8</accession>
<organism evidence="2 3">
    <name type="scientific">Ascaris lumbricoides</name>
    <name type="common">Giant roundworm</name>
    <dbReference type="NCBI Taxonomy" id="6252"/>
    <lineage>
        <taxon>Eukaryota</taxon>
        <taxon>Metazoa</taxon>
        <taxon>Ecdysozoa</taxon>
        <taxon>Nematoda</taxon>
        <taxon>Chromadorea</taxon>
        <taxon>Rhabditida</taxon>
        <taxon>Spirurina</taxon>
        <taxon>Ascaridomorpha</taxon>
        <taxon>Ascaridoidea</taxon>
        <taxon>Ascarididae</taxon>
        <taxon>Ascaris</taxon>
    </lineage>
</organism>
<dbReference type="WBParaSite" id="ALUE_0001839001-mRNA-1">
    <property type="protein sequence ID" value="ALUE_0001839001-mRNA-1"/>
    <property type="gene ID" value="ALUE_0001839001"/>
</dbReference>
<evidence type="ECO:0000313" key="2">
    <source>
        <dbReference type="Proteomes" id="UP000036681"/>
    </source>
</evidence>
<dbReference type="AlphaFoldDB" id="A0A0M3IIK8"/>
<sequence>MRETTDEARTRSRPFLTPQVRDICANFPQQHISNQAERSLAGQKRNSHHRNHRSQLSLPSYIQSRI</sequence>